<dbReference type="InterPro" id="IPR000192">
    <property type="entry name" value="Aminotrans_V_dom"/>
</dbReference>
<gene>
    <name evidence="2" type="ordered locus">Amico_1909</name>
</gene>
<dbReference type="PANTHER" id="PTHR43586">
    <property type="entry name" value="CYSTEINE DESULFURASE"/>
    <property type="match status" value="1"/>
</dbReference>
<protein>
    <submittedName>
        <fullName evidence="2">Cysteine desulfurase family protein</fullName>
    </submittedName>
</protein>
<dbReference type="HOGENOM" id="CLU_003433_2_4_0"/>
<dbReference type="AlphaFoldDB" id="D5EHI8"/>
<dbReference type="NCBIfam" id="TIGR01977">
    <property type="entry name" value="am_tr_V_EF2568"/>
    <property type="match status" value="1"/>
</dbReference>
<dbReference type="Proteomes" id="UP000002366">
    <property type="component" value="Chromosome"/>
</dbReference>
<evidence type="ECO:0000313" key="2">
    <source>
        <dbReference type="EMBL" id="ADE58020.1"/>
    </source>
</evidence>
<dbReference type="STRING" id="572547.Amico_1909"/>
<dbReference type="InterPro" id="IPR015424">
    <property type="entry name" value="PyrdxlP-dep_Trfase"/>
</dbReference>
<evidence type="ECO:0000313" key="3">
    <source>
        <dbReference type="Proteomes" id="UP000002366"/>
    </source>
</evidence>
<feature type="domain" description="Aminotransferase class V" evidence="1">
    <location>
        <begin position="3"/>
        <end position="376"/>
    </location>
</feature>
<keyword evidence="3" id="KW-1185">Reference proteome</keyword>
<dbReference type="PANTHER" id="PTHR43586:SF4">
    <property type="entry name" value="ISOPENICILLIN N EPIMERASE"/>
    <property type="match status" value="1"/>
</dbReference>
<sequence length="392" mass="42496">MSIYLNNAATSWPKPHIVPQAMYDFMVNSGANLARGTAAKRDLGTMDLVLNCRELLAEFFHSYEDADPRYVTFTSNITESLNIVLKGYLKPGMKVLTSSMEHNASMRPLRRLEQKGVHITVLPCDMEGVLSLRDLDKVLKEDSFDLMIITHASNVCGTVQDISGIARLCREAGVPLVVDSAQTAGVLPIHVSDLGLAALCFTGHKGLMGPQGTGGIIWKPDFAEKVEWFIEGGTGSFSHLELQPDSMPDKFEAGTPNLPGIAGLRAALQWLVKEGPEKIHARETQLGLRFIEGVKKIPGVILAGKQTMEGRLPVFPLNFTGRDHAIVAAELVERAGIETRPGLHCAPVAHKTLGTDGMGGALRISIGYFNTEKDIDCCLETLASILSEPLKA</sequence>
<reference evidence="2 3" key="1">
    <citation type="journal article" date="2010" name="Stand. Genomic Sci.">
        <title>Complete genome sequence of Aminobacterium colombiense type strain (ALA-1).</title>
        <authorList>
            <person name="Chertkov O."/>
            <person name="Sikorski J."/>
            <person name="Brambilla E."/>
            <person name="Lapidus A."/>
            <person name="Copeland A."/>
            <person name="Glavina Del Rio T."/>
            <person name="Nolan M."/>
            <person name="Lucas S."/>
            <person name="Tice H."/>
            <person name="Cheng J.F."/>
            <person name="Han C."/>
            <person name="Detter J.C."/>
            <person name="Bruce D."/>
            <person name="Tapia R."/>
            <person name="Goodwin L."/>
            <person name="Pitluck S."/>
            <person name="Liolios K."/>
            <person name="Ivanova N."/>
            <person name="Mavromatis K."/>
            <person name="Ovchinnikova G."/>
            <person name="Pati A."/>
            <person name="Chen A."/>
            <person name="Palaniappan K."/>
            <person name="Land M."/>
            <person name="Hauser L."/>
            <person name="Chang Y.J."/>
            <person name="Jeffries C.D."/>
            <person name="Spring S."/>
            <person name="Rohde M."/>
            <person name="Goker M."/>
            <person name="Bristow J."/>
            <person name="Eisen J.A."/>
            <person name="Markowitz V."/>
            <person name="Hugenholtz P."/>
            <person name="Kyrpides N.C."/>
            <person name="Klenk H.P."/>
        </authorList>
    </citation>
    <scope>NUCLEOTIDE SEQUENCE [LARGE SCALE GENOMIC DNA]</scope>
    <source>
        <strain evidence="3">DSM 12261 / ALA-1</strain>
    </source>
</reference>
<dbReference type="InterPro" id="IPR010969">
    <property type="entry name" value="Cys_dSase-rel_unknwn_funct"/>
</dbReference>
<dbReference type="KEGG" id="aco:Amico_1909"/>
<dbReference type="EMBL" id="CP001997">
    <property type="protein sequence ID" value="ADE58020.1"/>
    <property type="molecule type" value="Genomic_DNA"/>
</dbReference>
<name>D5EHI8_AMICL</name>
<dbReference type="Gene3D" id="3.40.640.10">
    <property type="entry name" value="Type I PLP-dependent aspartate aminotransferase-like (Major domain)"/>
    <property type="match status" value="1"/>
</dbReference>
<dbReference type="InterPro" id="IPR015422">
    <property type="entry name" value="PyrdxlP-dep_Trfase_small"/>
</dbReference>
<organism evidence="2 3">
    <name type="scientific">Aminobacterium colombiense (strain DSM 12261 / ALA-1)</name>
    <dbReference type="NCBI Taxonomy" id="572547"/>
    <lineage>
        <taxon>Bacteria</taxon>
        <taxon>Thermotogati</taxon>
        <taxon>Synergistota</taxon>
        <taxon>Synergistia</taxon>
        <taxon>Synergistales</taxon>
        <taxon>Aminobacteriaceae</taxon>
        <taxon>Aminobacterium</taxon>
    </lineage>
</organism>
<dbReference type="OrthoDB" id="9804366at2"/>
<dbReference type="eggNOG" id="COG0520">
    <property type="taxonomic scope" value="Bacteria"/>
</dbReference>
<dbReference type="RefSeq" id="WP_013049282.1">
    <property type="nucleotide sequence ID" value="NC_014011.1"/>
</dbReference>
<dbReference type="Pfam" id="PF00266">
    <property type="entry name" value="Aminotran_5"/>
    <property type="match status" value="1"/>
</dbReference>
<accession>D5EHI8</accession>
<dbReference type="SUPFAM" id="SSF53383">
    <property type="entry name" value="PLP-dependent transferases"/>
    <property type="match status" value="1"/>
</dbReference>
<proteinExistence type="predicted"/>
<evidence type="ECO:0000259" key="1">
    <source>
        <dbReference type="Pfam" id="PF00266"/>
    </source>
</evidence>
<dbReference type="Gene3D" id="3.90.1150.10">
    <property type="entry name" value="Aspartate Aminotransferase, domain 1"/>
    <property type="match status" value="1"/>
</dbReference>
<dbReference type="InterPro" id="IPR015421">
    <property type="entry name" value="PyrdxlP-dep_Trfase_major"/>
</dbReference>